<reference evidence="1 2" key="2">
    <citation type="journal article" date="2022" name="Mol. Ecol. Resour.">
        <title>The genomes of chicory, endive, great burdock and yacon provide insights into Asteraceae paleo-polyploidization history and plant inulin production.</title>
        <authorList>
            <person name="Fan W."/>
            <person name="Wang S."/>
            <person name="Wang H."/>
            <person name="Wang A."/>
            <person name="Jiang F."/>
            <person name="Liu H."/>
            <person name="Zhao H."/>
            <person name="Xu D."/>
            <person name="Zhang Y."/>
        </authorList>
    </citation>
    <scope>NUCLEOTIDE SEQUENCE [LARGE SCALE GENOMIC DNA]</scope>
    <source>
        <strain evidence="2">cv. Punajuju</strain>
        <tissue evidence="1">Leaves</tissue>
    </source>
</reference>
<protein>
    <submittedName>
        <fullName evidence="1">Uncharacterized protein</fullName>
    </submittedName>
</protein>
<keyword evidence="2" id="KW-1185">Reference proteome</keyword>
<organism evidence="1 2">
    <name type="scientific">Cichorium intybus</name>
    <name type="common">Chicory</name>
    <dbReference type="NCBI Taxonomy" id="13427"/>
    <lineage>
        <taxon>Eukaryota</taxon>
        <taxon>Viridiplantae</taxon>
        <taxon>Streptophyta</taxon>
        <taxon>Embryophyta</taxon>
        <taxon>Tracheophyta</taxon>
        <taxon>Spermatophyta</taxon>
        <taxon>Magnoliopsida</taxon>
        <taxon>eudicotyledons</taxon>
        <taxon>Gunneridae</taxon>
        <taxon>Pentapetalae</taxon>
        <taxon>asterids</taxon>
        <taxon>campanulids</taxon>
        <taxon>Asterales</taxon>
        <taxon>Asteraceae</taxon>
        <taxon>Cichorioideae</taxon>
        <taxon>Cichorieae</taxon>
        <taxon>Cichoriinae</taxon>
        <taxon>Cichorium</taxon>
    </lineage>
</organism>
<name>A0ACB9FAM9_CICIN</name>
<evidence type="ECO:0000313" key="2">
    <source>
        <dbReference type="Proteomes" id="UP001055811"/>
    </source>
</evidence>
<evidence type="ECO:0000313" key="1">
    <source>
        <dbReference type="EMBL" id="KAI3768413.1"/>
    </source>
</evidence>
<reference evidence="2" key="1">
    <citation type="journal article" date="2022" name="Mol. Ecol. Resour.">
        <title>The genomes of chicory, endive, great burdock and yacon provide insights into Asteraceae palaeo-polyploidization history and plant inulin production.</title>
        <authorList>
            <person name="Fan W."/>
            <person name="Wang S."/>
            <person name="Wang H."/>
            <person name="Wang A."/>
            <person name="Jiang F."/>
            <person name="Liu H."/>
            <person name="Zhao H."/>
            <person name="Xu D."/>
            <person name="Zhang Y."/>
        </authorList>
    </citation>
    <scope>NUCLEOTIDE SEQUENCE [LARGE SCALE GENOMIC DNA]</scope>
    <source>
        <strain evidence="2">cv. Punajuju</strain>
    </source>
</reference>
<comment type="caution">
    <text evidence="1">The sequence shown here is derived from an EMBL/GenBank/DDBJ whole genome shotgun (WGS) entry which is preliminary data.</text>
</comment>
<sequence length="356" mass="41083">MIPIPCFNPSKLAEIASPSLLPLLHKWLVKERYLGVTVRDQNEEVMRCEKCRKKDEVNGQEVPVVPREFQMIVEEAREKTDVISDKIVLNKIPVLEAAIADSKYVRDTERLEGGQPRIYGIIFLINLELMTTNEVIVHINRLAMNYANMNCKNMNIMVQKSEVKWMKIQRSRFCNLGSVPISNCRMAELRKKLEVFVLGIHKTECVIVWSPYLVCKEESEGDGGTQSNPSERLEIDVGQKGKLSPYLLDLSRTLIDEFQSIPRVEIEVDEELHKNREFWTAVQRSRRDHKGLATRGRDRSKPNYIGFLKFEFDARIVRMGQMVVVHAKARNNRNLNAASVQVETVLEDEFDSLKMH</sequence>
<accession>A0ACB9FAM9</accession>
<gene>
    <name evidence="1" type="ORF">L2E82_19076</name>
</gene>
<dbReference type="EMBL" id="CM042011">
    <property type="protein sequence ID" value="KAI3768413.1"/>
    <property type="molecule type" value="Genomic_DNA"/>
</dbReference>
<proteinExistence type="predicted"/>
<dbReference type="Proteomes" id="UP001055811">
    <property type="component" value="Linkage Group LG03"/>
</dbReference>